<dbReference type="Pfam" id="PF20010">
    <property type="entry name" value="Collagen_trimer"/>
    <property type="match status" value="1"/>
</dbReference>
<dbReference type="Gene3D" id="3.10.100.10">
    <property type="entry name" value="Mannose-Binding Protein A, subunit A"/>
    <property type="match status" value="1"/>
</dbReference>
<dbReference type="SUPFAM" id="SSF49899">
    <property type="entry name" value="Concanavalin A-like lectins/glucanases"/>
    <property type="match status" value="1"/>
</dbReference>
<evidence type="ECO:0000313" key="5">
    <source>
        <dbReference type="Proteomes" id="UP000639338"/>
    </source>
</evidence>
<sequence>MINTFSDLMYDMLYAAIPTTDNQDQYIDSGPDGLPAFGFRIGSEVKQPYRLCLPEKLPSEFTIVISIKPMTEETSYIFAVLNPFDTIIQLGIRLLEVVKSTQIISLIYTDSDDHSHSEEIAQFTVPSLYTKWSLIVIKVSSKNITLYLDCHEIGTKIVTRSPQELVFDAASTLYIGQAGPHVREKFDGLLQTLRLYSGLQDNITNCYHKLKGQKGQIGQPGPPGLPGQQGLPGPSGPPGPPGPPGSVQLPSIPISILDDSHKIKESTLSSLPGVSILNNDKLNKHNDVTNLKYDYQEHDNSGDGSSSVLTKNMKKLTTQIVPGAIIFQDKSALTEMSTISQVGTLAYIVDEEALLVKVNFGWQYISLGSLLSIPTSSQSTVELSSSSSVTPSYGLSNLIEQNKKKKIEDNGVHPRNPKMLRIAALNDPTTGDMHGIKSADYACYRQARRNGFDGSFQALLSSRTHNIEDIIKQEDRNIPIVNLKGEILFNSWNEMINRNGAYSTTKPRIYTFNGKDILTDFSWFHKKIWLGSPLDGDQVVDLDCDAWRSESTEHYGLVSSIINGFLHESIRYSCKTKLAILCVEMNTEEYEKR</sequence>
<dbReference type="SMART" id="SM00210">
    <property type="entry name" value="TSPN"/>
    <property type="match status" value="1"/>
</dbReference>
<organism evidence="4 5">
    <name type="scientific">Aphidius gifuensis</name>
    <name type="common">Parasitoid wasp</name>
    <dbReference type="NCBI Taxonomy" id="684658"/>
    <lineage>
        <taxon>Eukaryota</taxon>
        <taxon>Metazoa</taxon>
        <taxon>Ecdysozoa</taxon>
        <taxon>Arthropoda</taxon>
        <taxon>Hexapoda</taxon>
        <taxon>Insecta</taxon>
        <taxon>Pterygota</taxon>
        <taxon>Neoptera</taxon>
        <taxon>Endopterygota</taxon>
        <taxon>Hymenoptera</taxon>
        <taxon>Apocrita</taxon>
        <taxon>Ichneumonoidea</taxon>
        <taxon>Braconidae</taxon>
        <taxon>Aphidiinae</taxon>
        <taxon>Aphidius</taxon>
    </lineage>
</organism>
<reference evidence="4 5" key="1">
    <citation type="submission" date="2020-08" db="EMBL/GenBank/DDBJ databases">
        <title>Aphidius gifuensis genome sequencing and assembly.</title>
        <authorList>
            <person name="Du Z."/>
        </authorList>
    </citation>
    <scope>NUCLEOTIDE SEQUENCE [LARGE SCALE GENOMIC DNA]</scope>
    <source>
        <strain evidence="4">YNYX2018</strain>
        <tissue evidence="4">Adults</tissue>
    </source>
</reference>
<dbReference type="Pfam" id="PF13385">
    <property type="entry name" value="Laminin_G_3"/>
    <property type="match status" value="1"/>
</dbReference>
<evidence type="ECO:0000259" key="3">
    <source>
        <dbReference type="SMART" id="SM00210"/>
    </source>
</evidence>
<dbReference type="Proteomes" id="UP000639338">
    <property type="component" value="Unassembled WGS sequence"/>
</dbReference>
<dbReference type="Gene3D" id="2.60.120.200">
    <property type="match status" value="1"/>
</dbReference>
<keyword evidence="1" id="KW-0677">Repeat</keyword>
<evidence type="ECO:0000313" key="4">
    <source>
        <dbReference type="EMBL" id="KAF7989748.1"/>
    </source>
</evidence>
<dbReference type="InterPro" id="IPR045463">
    <property type="entry name" value="XV/XVIII_trimerization_dom"/>
</dbReference>
<dbReference type="Gene3D" id="1.20.5.320">
    <property type="entry name" value="6-Phosphogluconate Dehydrogenase, domain 3"/>
    <property type="match status" value="1"/>
</dbReference>
<dbReference type="EMBL" id="JACMRX010000005">
    <property type="protein sequence ID" value="KAF7989748.1"/>
    <property type="molecule type" value="Genomic_DNA"/>
</dbReference>
<proteinExistence type="predicted"/>
<evidence type="ECO:0000256" key="1">
    <source>
        <dbReference type="ARBA" id="ARBA00022737"/>
    </source>
</evidence>
<dbReference type="InterPro" id="IPR010515">
    <property type="entry name" value="Collagenase_NC10/endostatin"/>
</dbReference>
<keyword evidence="5" id="KW-1185">Reference proteome</keyword>
<dbReference type="InterPro" id="IPR048287">
    <property type="entry name" value="TSPN-like_N"/>
</dbReference>
<dbReference type="AlphaFoldDB" id="A0A835CQ24"/>
<name>A0A835CQ24_APHGI</name>
<accession>A0A835CQ24</accession>
<feature type="compositionally biased region" description="Pro residues" evidence="2">
    <location>
        <begin position="234"/>
        <end position="244"/>
    </location>
</feature>
<gene>
    <name evidence="4" type="ORF">HCN44_008422</name>
</gene>
<dbReference type="InterPro" id="IPR016186">
    <property type="entry name" value="C-type_lectin-like/link_sf"/>
</dbReference>
<protein>
    <recommendedName>
        <fullName evidence="3">Thrombospondin-like N-terminal domain-containing protein</fullName>
    </recommendedName>
</protein>
<dbReference type="InterPro" id="IPR013320">
    <property type="entry name" value="ConA-like_dom_sf"/>
</dbReference>
<dbReference type="Gene3D" id="3.40.1620.70">
    <property type="match status" value="1"/>
</dbReference>
<dbReference type="OrthoDB" id="5983381at2759"/>
<dbReference type="Pfam" id="PF06482">
    <property type="entry name" value="Endostatin"/>
    <property type="match status" value="1"/>
</dbReference>
<evidence type="ECO:0000256" key="2">
    <source>
        <dbReference type="SAM" id="MobiDB-lite"/>
    </source>
</evidence>
<dbReference type="SUPFAM" id="SSF56436">
    <property type="entry name" value="C-type lectin-like"/>
    <property type="match status" value="1"/>
</dbReference>
<comment type="caution">
    <text evidence="4">The sequence shown here is derived from an EMBL/GenBank/DDBJ whole genome shotgun (WGS) entry which is preliminary data.</text>
</comment>
<dbReference type="InterPro" id="IPR016187">
    <property type="entry name" value="CTDL_fold"/>
</dbReference>
<feature type="domain" description="Thrombospondin-like N-terminal" evidence="3">
    <location>
        <begin position="7"/>
        <end position="199"/>
    </location>
</feature>
<feature type="region of interest" description="Disordered" evidence="2">
    <location>
        <begin position="212"/>
        <end position="251"/>
    </location>
</feature>